<organism evidence="1 2">
    <name type="scientific">Stephania cephalantha</name>
    <dbReference type="NCBI Taxonomy" id="152367"/>
    <lineage>
        <taxon>Eukaryota</taxon>
        <taxon>Viridiplantae</taxon>
        <taxon>Streptophyta</taxon>
        <taxon>Embryophyta</taxon>
        <taxon>Tracheophyta</taxon>
        <taxon>Spermatophyta</taxon>
        <taxon>Magnoliopsida</taxon>
        <taxon>Ranunculales</taxon>
        <taxon>Menispermaceae</taxon>
        <taxon>Menispermoideae</taxon>
        <taxon>Cissampelideae</taxon>
        <taxon>Stephania</taxon>
    </lineage>
</organism>
<keyword evidence="2" id="KW-1185">Reference proteome</keyword>
<dbReference type="Proteomes" id="UP001419268">
    <property type="component" value="Unassembled WGS sequence"/>
</dbReference>
<accession>A0AAP0EMH1</accession>
<dbReference type="AlphaFoldDB" id="A0AAP0EMH1"/>
<gene>
    <name evidence="1" type="ORF">Scep_025976</name>
</gene>
<comment type="caution">
    <text evidence="1">The sequence shown here is derived from an EMBL/GenBank/DDBJ whole genome shotgun (WGS) entry which is preliminary data.</text>
</comment>
<reference evidence="1 2" key="1">
    <citation type="submission" date="2024-01" db="EMBL/GenBank/DDBJ databases">
        <title>Genome assemblies of Stephania.</title>
        <authorList>
            <person name="Yang L."/>
        </authorList>
    </citation>
    <scope>NUCLEOTIDE SEQUENCE [LARGE SCALE GENOMIC DNA]</scope>
    <source>
        <strain evidence="1">JXDWG</strain>
        <tissue evidence="1">Leaf</tissue>
    </source>
</reference>
<name>A0AAP0EMH1_9MAGN</name>
<evidence type="ECO:0000313" key="1">
    <source>
        <dbReference type="EMBL" id="KAK9094507.1"/>
    </source>
</evidence>
<proteinExistence type="predicted"/>
<sequence length="78" mass="9021">MKILTLAGIKKFQSIFHQGFAREVSHIHLLDSHVMRISKQIQCFPRTLTIYSLDPKINMGDMAFKINHRKDIARISIA</sequence>
<protein>
    <submittedName>
        <fullName evidence="1">Uncharacterized protein</fullName>
    </submittedName>
</protein>
<dbReference type="EMBL" id="JBBNAG010000011">
    <property type="protein sequence ID" value="KAK9094507.1"/>
    <property type="molecule type" value="Genomic_DNA"/>
</dbReference>
<evidence type="ECO:0000313" key="2">
    <source>
        <dbReference type="Proteomes" id="UP001419268"/>
    </source>
</evidence>